<keyword evidence="5" id="KW-1185">Reference proteome</keyword>
<evidence type="ECO:0000259" key="3">
    <source>
        <dbReference type="Pfam" id="PF08450"/>
    </source>
</evidence>
<accession>A0ABP7D3M3</accession>
<protein>
    <submittedName>
        <fullName evidence="4">SMP-30/gluconolactonase/LRE family protein</fullName>
    </submittedName>
</protein>
<dbReference type="InterPro" id="IPR011042">
    <property type="entry name" value="6-blade_b-propeller_TolB-like"/>
</dbReference>
<evidence type="ECO:0000313" key="5">
    <source>
        <dbReference type="Proteomes" id="UP001500051"/>
    </source>
</evidence>
<dbReference type="EMBL" id="BAAAYX010000003">
    <property type="protein sequence ID" value="GAA3699153.1"/>
    <property type="molecule type" value="Genomic_DNA"/>
</dbReference>
<comment type="caution">
    <text evidence="4">The sequence shown here is derived from an EMBL/GenBank/DDBJ whole genome shotgun (WGS) entry which is preliminary data.</text>
</comment>
<proteinExistence type="inferred from homology"/>
<gene>
    <name evidence="4" type="ORF">GCM10022204_14560</name>
</gene>
<keyword evidence="2" id="KW-0378">Hydrolase</keyword>
<comment type="similarity">
    <text evidence="1">Belongs to the SMP-30/CGR1 family.</text>
</comment>
<evidence type="ECO:0000256" key="1">
    <source>
        <dbReference type="ARBA" id="ARBA00008853"/>
    </source>
</evidence>
<reference evidence="5" key="1">
    <citation type="journal article" date="2019" name="Int. J. Syst. Evol. Microbiol.">
        <title>The Global Catalogue of Microorganisms (GCM) 10K type strain sequencing project: providing services to taxonomists for standard genome sequencing and annotation.</title>
        <authorList>
            <consortium name="The Broad Institute Genomics Platform"/>
            <consortium name="The Broad Institute Genome Sequencing Center for Infectious Disease"/>
            <person name="Wu L."/>
            <person name="Ma J."/>
        </authorList>
    </citation>
    <scope>NUCLEOTIDE SEQUENCE [LARGE SCALE GENOMIC DNA]</scope>
    <source>
        <strain evidence="5">JCM 16548</strain>
    </source>
</reference>
<name>A0ABP7D3M3_9ACTN</name>
<dbReference type="Gene3D" id="2.120.10.30">
    <property type="entry name" value="TolB, C-terminal domain"/>
    <property type="match status" value="1"/>
</dbReference>
<sequence>MTTFSQHQVLVSGLGFPESLRWADGALWYADWSAGAVYRLDADLTPRVVARCASFPLCFDLLATADGLRPLLVSTPDRAVLLSSGADEEPLPYASLAGLGDHPWNEIALTGDGSAYVNNIGFAYGGAVDPSRAGPVGFIVLARPDGSVERVADGLEFPNGMAVVDDGHTLLVAESWGSRLTAYGIAADGGLSDRRVWAETPGLHPDGIDAHDDRDGNVTVSLADVGTGCCVRVGEGGEILDRVELPQSAFDCVVGDLGSGPTLYVAVNDFGGDPAAGPAGKILAVPLR</sequence>
<evidence type="ECO:0000256" key="2">
    <source>
        <dbReference type="ARBA" id="ARBA00022801"/>
    </source>
</evidence>
<feature type="domain" description="SMP-30/Gluconolactonase/LRE-like region" evidence="3">
    <location>
        <begin position="16"/>
        <end position="254"/>
    </location>
</feature>
<dbReference type="InterPro" id="IPR051262">
    <property type="entry name" value="SMP-30/CGR1_Lactonase"/>
</dbReference>
<dbReference type="SUPFAM" id="SSF63829">
    <property type="entry name" value="Calcium-dependent phosphotriesterase"/>
    <property type="match status" value="1"/>
</dbReference>
<dbReference type="RefSeq" id="WP_344811646.1">
    <property type="nucleotide sequence ID" value="NZ_BAAAYX010000003.1"/>
</dbReference>
<evidence type="ECO:0000313" key="4">
    <source>
        <dbReference type="EMBL" id="GAA3699153.1"/>
    </source>
</evidence>
<organism evidence="4 5">
    <name type="scientific">Microlunatus aurantiacus</name>
    <dbReference type="NCBI Taxonomy" id="446786"/>
    <lineage>
        <taxon>Bacteria</taxon>
        <taxon>Bacillati</taxon>
        <taxon>Actinomycetota</taxon>
        <taxon>Actinomycetes</taxon>
        <taxon>Propionibacteriales</taxon>
        <taxon>Propionibacteriaceae</taxon>
        <taxon>Microlunatus</taxon>
    </lineage>
</organism>
<dbReference type="PANTHER" id="PTHR47572">
    <property type="entry name" value="LIPOPROTEIN-RELATED"/>
    <property type="match status" value="1"/>
</dbReference>
<dbReference type="InterPro" id="IPR013658">
    <property type="entry name" value="SGL"/>
</dbReference>
<dbReference type="PANTHER" id="PTHR47572:SF4">
    <property type="entry name" value="LACTONASE DRP35"/>
    <property type="match status" value="1"/>
</dbReference>
<dbReference type="Pfam" id="PF08450">
    <property type="entry name" value="SGL"/>
    <property type="match status" value="1"/>
</dbReference>
<dbReference type="Proteomes" id="UP001500051">
    <property type="component" value="Unassembled WGS sequence"/>
</dbReference>